<evidence type="ECO:0000256" key="2">
    <source>
        <dbReference type="ARBA" id="ARBA00022771"/>
    </source>
</evidence>
<reference evidence="7" key="1">
    <citation type="journal article" date="2018" name="Genome Biol.">
        <title>SKESA: strategic k-mer extension for scrupulous assemblies.</title>
        <authorList>
            <person name="Souvorov A."/>
            <person name="Agarwala R."/>
            <person name="Lipman D.J."/>
        </authorList>
    </citation>
    <scope>NUCLEOTIDE SEQUENCE</scope>
    <source>
        <strain evidence="7">MA.BM_SE06/8</strain>
    </source>
</reference>
<organism evidence="7">
    <name type="scientific">Salmonella enterica</name>
    <name type="common">Salmonella choleraesuis</name>
    <dbReference type="NCBI Taxonomy" id="28901"/>
    <lineage>
        <taxon>Bacteria</taxon>
        <taxon>Pseudomonadati</taxon>
        <taxon>Pseudomonadota</taxon>
        <taxon>Gammaproteobacteria</taxon>
        <taxon>Enterobacterales</taxon>
        <taxon>Enterobacteriaceae</taxon>
        <taxon>Salmonella</taxon>
    </lineage>
</organism>
<dbReference type="Gene3D" id="1.20.120.910">
    <property type="entry name" value="DksA, coiled-coil domain"/>
    <property type="match status" value="1"/>
</dbReference>
<dbReference type="AlphaFoldDB" id="A0A763VUB2"/>
<sequence>MSQDLNDEMAQESTAMFIQQGVNAVRSRLRSGKPSLEFCDCCGAPIPEARRLAIPGVELCTGCQDVSEKREKHHSPVSGGRTRYV</sequence>
<reference evidence="7" key="2">
    <citation type="submission" date="2020-02" db="EMBL/GenBank/DDBJ databases">
        <authorList>
            <consortium name="NCBI Pathogen Detection Project"/>
        </authorList>
    </citation>
    <scope>NUCLEOTIDE SEQUENCE</scope>
    <source>
        <strain evidence="7">MA.BM_SE06/8</strain>
    </source>
</reference>
<proteinExistence type="predicted"/>
<protein>
    <submittedName>
        <fullName evidence="7">TraR/DksA family transcriptional regulator</fullName>
    </submittedName>
</protein>
<evidence type="ECO:0000313" key="7">
    <source>
        <dbReference type="EMBL" id="HAG4654602.1"/>
    </source>
</evidence>
<evidence type="ECO:0000256" key="4">
    <source>
        <dbReference type="PROSITE-ProRule" id="PRU00510"/>
    </source>
</evidence>
<feature type="zinc finger region" description="dksA C4-type" evidence="4">
    <location>
        <begin position="39"/>
        <end position="63"/>
    </location>
</feature>
<dbReference type="PANTHER" id="PTHR38777:SF1">
    <property type="entry name" value="DNAK SUPPRESSOR PROTEIN"/>
    <property type="match status" value="1"/>
</dbReference>
<dbReference type="PROSITE" id="PS51128">
    <property type="entry name" value="ZF_DKSA_2"/>
    <property type="match status" value="1"/>
</dbReference>
<gene>
    <name evidence="7" type="ORF">G8382_004580</name>
</gene>
<dbReference type="PANTHER" id="PTHR38777">
    <property type="entry name" value="FELS-2 PROPHAGE PROTEIN"/>
    <property type="match status" value="1"/>
</dbReference>
<keyword evidence="2" id="KW-0863">Zinc-finger</keyword>
<dbReference type="EMBL" id="DAAYKZ010000031">
    <property type="protein sequence ID" value="HAG4654602.1"/>
    <property type="molecule type" value="Genomic_DNA"/>
</dbReference>
<feature type="region of interest" description="Disordered" evidence="5">
    <location>
        <begin position="65"/>
        <end position="85"/>
    </location>
</feature>
<dbReference type="PROSITE" id="PS01102">
    <property type="entry name" value="ZF_DKSA_1"/>
    <property type="match status" value="1"/>
</dbReference>
<feature type="domain" description="Zinc finger DksA/TraR C4-type" evidence="6">
    <location>
        <begin position="35"/>
        <end position="69"/>
    </location>
</feature>
<dbReference type="InterPro" id="IPR020458">
    <property type="entry name" value="Znf_DskA_TraR_CS"/>
</dbReference>
<evidence type="ECO:0000256" key="1">
    <source>
        <dbReference type="ARBA" id="ARBA00022723"/>
    </source>
</evidence>
<evidence type="ECO:0000259" key="6">
    <source>
        <dbReference type="Pfam" id="PF01258"/>
    </source>
</evidence>
<comment type="caution">
    <text evidence="7">The sequence shown here is derived from an EMBL/GenBank/DDBJ whole genome shotgun (WGS) entry which is preliminary data.</text>
</comment>
<keyword evidence="1" id="KW-0479">Metal-binding</keyword>
<dbReference type="Pfam" id="PF01258">
    <property type="entry name" value="zf-dskA_traR"/>
    <property type="match status" value="1"/>
</dbReference>
<dbReference type="GO" id="GO:0008270">
    <property type="term" value="F:zinc ion binding"/>
    <property type="evidence" value="ECO:0007669"/>
    <property type="project" value="UniProtKB-KW"/>
</dbReference>
<name>A0A763VUB2_SALER</name>
<accession>A0A763VUB2</accession>
<evidence type="ECO:0000256" key="5">
    <source>
        <dbReference type="SAM" id="MobiDB-lite"/>
    </source>
</evidence>
<dbReference type="InterPro" id="IPR000962">
    <property type="entry name" value="Znf_DskA_TraR"/>
</dbReference>
<keyword evidence="3" id="KW-0862">Zinc</keyword>
<evidence type="ECO:0000256" key="3">
    <source>
        <dbReference type="ARBA" id="ARBA00022833"/>
    </source>
</evidence>
<dbReference type="SUPFAM" id="SSF57716">
    <property type="entry name" value="Glucocorticoid receptor-like (DNA-binding domain)"/>
    <property type="match status" value="1"/>
</dbReference>
<dbReference type="GO" id="GO:1900378">
    <property type="term" value="P:positive regulation of secondary metabolite biosynthetic process"/>
    <property type="evidence" value="ECO:0007669"/>
    <property type="project" value="TreeGrafter"/>
</dbReference>